<evidence type="ECO:0000313" key="2">
    <source>
        <dbReference type="Proteomes" id="UP000196355"/>
    </source>
</evidence>
<comment type="caution">
    <text evidence="1">The sequence shown here is derived from an EMBL/GenBank/DDBJ whole genome shotgun (WGS) entry which is preliminary data.</text>
</comment>
<dbReference type="AlphaFoldDB" id="A0A202BR80"/>
<keyword evidence="2" id="KW-1185">Reference proteome</keyword>
<dbReference type="Proteomes" id="UP000196355">
    <property type="component" value="Unassembled WGS sequence"/>
</dbReference>
<organism evidence="1 2">
    <name type="scientific">Chryseobacterium mucoviscidosis</name>
    <dbReference type="NCBI Taxonomy" id="1945581"/>
    <lineage>
        <taxon>Bacteria</taxon>
        <taxon>Pseudomonadati</taxon>
        <taxon>Bacteroidota</taxon>
        <taxon>Flavobacteriia</taxon>
        <taxon>Flavobacteriales</taxon>
        <taxon>Weeksellaceae</taxon>
        <taxon>Chryseobacterium group</taxon>
        <taxon>Chryseobacterium</taxon>
    </lineage>
</organism>
<reference evidence="2" key="1">
    <citation type="submission" date="2017-02" db="EMBL/GenBank/DDBJ databases">
        <authorList>
            <person name="Tetz G."/>
            <person name="Tetz V."/>
        </authorList>
    </citation>
    <scope>NUCLEOTIDE SEQUENCE [LARGE SCALE GENOMIC DNA]</scope>
    <source>
        <strain evidence="2">VT16-26</strain>
    </source>
</reference>
<protein>
    <submittedName>
        <fullName evidence="1">Uncharacterized protein</fullName>
    </submittedName>
</protein>
<gene>
    <name evidence="1" type="ORF">B0E34_20360</name>
</gene>
<accession>A0A202BR80</accession>
<sequence>MAGSRLIETFYTLYHQILRALATFLLLQVDHRDRRDFDKSLFFVGDDVRTVAFPSKKTDCHIITKILILAPQILSKNRSIAFILLAEI</sequence>
<dbReference type="EMBL" id="MVAG01000193">
    <property type="protein sequence ID" value="OVE53983.1"/>
    <property type="molecule type" value="Genomic_DNA"/>
</dbReference>
<name>A0A202BR80_9FLAO</name>
<evidence type="ECO:0000313" key="1">
    <source>
        <dbReference type="EMBL" id="OVE53983.1"/>
    </source>
</evidence>
<proteinExistence type="predicted"/>